<comment type="caution">
    <text evidence="2">The sequence shown here is derived from an EMBL/GenBank/DDBJ whole genome shotgun (WGS) entry which is preliminary data.</text>
</comment>
<sequence>MGKNQHVVPHANGWAVRGAGNARATTVHQTQAEAISQARGIAQNQQSELLIHGRNGQIRERDSFGNDPYPPKG</sequence>
<organism evidence="2 3">
    <name type="scientific">Brevundimonas mediterranea</name>
    <dbReference type="NCBI Taxonomy" id="74329"/>
    <lineage>
        <taxon>Bacteria</taxon>
        <taxon>Pseudomonadati</taxon>
        <taxon>Pseudomonadota</taxon>
        <taxon>Alphaproteobacteria</taxon>
        <taxon>Caulobacterales</taxon>
        <taxon>Caulobacteraceae</taxon>
        <taxon>Brevundimonas</taxon>
    </lineage>
</organism>
<dbReference type="EMBL" id="JACIDA010000002">
    <property type="protein sequence ID" value="MBB3873211.1"/>
    <property type="molecule type" value="Genomic_DNA"/>
</dbReference>
<evidence type="ECO:0000256" key="1">
    <source>
        <dbReference type="SAM" id="MobiDB-lite"/>
    </source>
</evidence>
<dbReference type="AlphaFoldDB" id="A0A7W6A4J0"/>
<evidence type="ECO:0000313" key="3">
    <source>
        <dbReference type="Proteomes" id="UP000532936"/>
    </source>
</evidence>
<name>A0A7W6A4J0_9CAUL</name>
<protein>
    <recommendedName>
        <fullName evidence="4">DUF2188 domain-containing protein</fullName>
    </recommendedName>
</protein>
<gene>
    <name evidence="2" type="ORF">GGR11_002764</name>
</gene>
<dbReference type="InterPro" id="IPR018691">
    <property type="entry name" value="DUF2188"/>
</dbReference>
<reference evidence="2 3" key="1">
    <citation type="submission" date="2020-08" db="EMBL/GenBank/DDBJ databases">
        <title>Genomic Encyclopedia of Type Strains, Phase IV (KMG-IV): sequencing the most valuable type-strain genomes for metagenomic binning, comparative biology and taxonomic classification.</title>
        <authorList>
            <person name="Goeker M."/>
        </authorList>
    </citation>
    <scope>NUCLEOTIDE SEQUENCE [LARGE SCALE GENOMIC DNA]</scope>
    <source>
        <strain evidence="2 3">DSM 14878</strain>
    </source>
</reference>
<accession>A0A7W6A4J0</accession>
<evidence type="ECO:0000313" key="2">
    <source>
        <dbReference type="EMBL" id="MBB3873211.1"/>
    </source>
</evidence>
<evidence type="ECO:0008006" key="4">
    <source>
        <dbReference type="Google" id="ProtNLM"/>
    </source>
</evidence>
<dbReference type="Proteomes" id="UP000532936">
    <property type="component" value="Unassembled WGS sequence"/>
</dbReference>
<dbReference type="RefSeq" id="WP_183197751.1">
    <property type="nucleotide sequence ID" value="NZ_JACIDA010000002.1"/>
</dbReference>
<feature type="region of interest" description="Disordered" evidence="1">
    <location>
        <begin position="52"/>
        <end position="73"/>
    </location>
</feature>
<dbReference type="Pfam" id="PF09954">
    <property type="entry name" value="DUF2188"/>
    <property type="match status" value="1"/>
</dbReference>
<proteinExistence type="predicted"/>